<organism evidence="1 2">
    <name type="scientific">Mycena alexandri</name>
    <dbReference type="NCBI Taxonomy" id="1745969"/>
    <lineage>
        <taxon>Eukaryota</taxon>
        <taxon>Fungi</taxon>
        <taxon>Dikarya</taxon>
        <taxon>Basidiomycota</taxon>
        <taxon>Agaricomycotina</taxon>
        <taxon>Agaricomycetes</taxon>
        <taxon>Agaricomycetidae</taxon>
        <taxon>Agaricales</taxon>
        <taxon>Marasmiineae</taxon>
        <taxon>Mycenaceae</taxon>
        <taxon>Mycena</taxon>
    </lineage>
</organism>
<sequence>MCRKEGTAPPPADARFVGATIQRSGSILLHMNTADAAKWIKANVGNFLAEMGGTSVYKQRLYNVKVQYVPVSFDPESQGARRLVDDDNNFPRGALAKGRWLKPPQQRHSQQRVAHAVLGFEEATVANRVIRDGVFIEGARVFGNKLLTEPIRCMKCQAIGQNHIASTCPAEEDVCARCGEAHRTIRCKAPDNERACANCKAAKRLHLGHGAADRACPIFEEKLQYALERNPEAKYPYFLVADDPSTW</sequence>
<dbReference type="AlphaFoldDB" id="A0AAD6SRX9"/>
<dbReference type="EMBL" id="JARJCM010000082">
    <property type="protein sequence ID" value="KAJ7031420.1"/>
    <property type="molecule type" value="Genomic_DNA"/>
</dbReference>
<accession>A0AAD6SRX9</accession>
<gene>
    <name evidence="1" type="ORF">C8F04DRAFT_960378</name>
</gene>
<keyword evidence="2" id="KW-1185">Reference proteome</keyword>
<comment type="caution">
    <text evidence="1">The sequence shown here is derived from an EMBL/GenBank/DDBJ whole genome shotgun (WGS) entry which is preliminary data.</text>
</comment>
<evidence type="ECO:0000313" key="2">
    <source>
        <dbReference type="Proteomes" id="UP001218188"/>
    </source>
</evidence>
<reference evidence="1" key="1">
    <citation type="submission" date="2023-03" db="EMBL/GenBank/DDBJ databases">
        <title>Massive genome expansion in bonnet fungi (Mycena s.s.) driven by repeated elements and novel gene families across ecological guilds.</title>
        <authorList>
            <consortium name="Lawrence Berkeley National Laboratory"/>
            <person name="Harder C.B."/>
            <person name="Miyauchi S."/>
            <person name="Viragh M."/>
            <person name="Kuo A."/>
            <person name="Thoen E."/>
            <person name="Andreopoulos B."/>
            <person name="Lu D."/>
            <person name="Skrede I."/>
            <person name="Drula E."/>
            <person name="Henrissat B."/>
            <person name="Morin E."/>
            <person name="Kohler A."/>
            <person name="Barry K."/>
            <person name="LaButti K."/>
            <person name="Morin E."/>
            <person name="Salamov A."/>
            <person name="Lipzen A."/>
            <person name="Mereny Z."/>
            <person name="Hegedus B."/>
            <person name="Baldrian P."/>
            <person name="Stursova M."/>
            <person name="Weitz H."/>
            <person name="Taylor A."/>
            <person name="Grigoriev I.V."/>
            <person name="Nagy L.G."/>
            <person name="Martin F."/>
            <person name="Kauserud H."/>
        </authorList>
    </citation>
    <scope>NUCLEOTIDE SEQUENCE</scope>
    <source>
        <strain evidence="1">CBHHK200</strain>
    </source>
</reference>
<protein>
    <submittedName>
        <fullName evidence="1">Uncharacterized protein</fullName>
    </submittedName>
</protein>
<name>A0AAD6SRX9_9AGAR</name>
<proteinExistence type="predicted"/>
<dbReference type="Proteomes" id="UP001218188">
    <property type="component" value="Unassembled WGS sequence"/>
</dbReference>
<feature type="non-terminal residue" evidence="1">
    <location>
        <position position="247"/>
    </location>
</feature>
<evidence type="ECO:0000313" key="1">
    <source>
        <dbReference type="EMBL" id="KAJ7031420.1"/>
    </source>
</evidence>